<dbReference type="Pfam" id="PF00109">
    <property type="entry name" value="ketoacyl-synt"/>
    <property type="match status" value="1"/>
</dbReference>
<dbReference type="InterPro" id="IPR014030">
    <property type="entry name" value="Ketoacyl_synth_N"/>
</dbReference>
<dbReference type="Gene3D" id="3.40.50.1820">
    <property type="entry name" value="alpha/beta hydrolase"/>
    <property type="match status" value="1"/>
</dbReference>
<dbReference type="InterPro" id="IPR018201">
    <property type="entry name" value="Ketoacyl_synth_AS"/>
</dbReference>
<evidence type="ECO:0000259" key="6">
    <source>
        <dbReference type="PROSITE" id="PS52004"/>
    </source>
</evidence>
<dbReference type="Pfam" id="PF02801">
    <property type="entry name" value="Ketoacyl-synt_C"/>
    <property type="match status" value="1"/>
</dbReference>
<dbReference type="InterPro" id="IPR050091">
    <property type="entry name" value="PKS_NRPS_Biosynth_Enz"/>
</dbReference>
<dbReference type="CDD" id="cd00833">
    <property type="entry name" value="PKS"/>
    <property type="match status" value="1"/>
</dbReference>
<dbReference type="Gene3D" id="3.40.47.10">
    <property type="match status" value="1"/>
</dbReference>
<dbReference type="PANTHER" id="PTHR43775:SF37">
    <property type="entry name" value="SI:DKEY-61P9.11"/>
    <property type="match status" value="1"/>
</dbReference>
<dbReference type="InterPro" id="IPR020802">
    <property type="entry name" value="TesA-like"/>
</dbReference>
<gene>
    <name evidence="7" type="ORF">RGF97_04065</name>
</gene>
<keyword evidence="3" id="KW-0808">Transferase</keyword>
<dbReference type="InterPro" id="IPR016039">
    <property type="entry name" value="Thiolase-like"/>
</dbReference>
<dbReference type="SUPFAM" id="SSF47336">
    <property type="entry name" value="ACP-like"/>
    <property type="match status" value="1"/>
</dbReference>
<accession>A0ABY9RPT0</accession>
<feature type="domain" description="Carrier" evidence="5">
    <location>
        <begin position="575"/>
        <end position="650"/>
    </location>
</feature>
<dbReference type="InterPro" id="IPR001031">
    <property type="entry name" value="Thioesterase"/>
</dbReference>
<dbReference type="Gene3D" id="1.10.1200.10">
    <property type="entry name" value="ACP-like"/>
    <property type="match status" value="1"/>
</dbReference>
<dbReference type="Pfam" id="PF00550">
    <property type="entry name" value="PP-binding"/>
    <property type="match status" value="1"/>
</dbReference>
<dbReference type="PROSITE" id="PS50075">
    <property type="entry name" value="CARRIER"/>
    <property type="match status" value="1"/>
</dbReference>
<evidence type="ECO:0000256" key="1">
    <source>
        <dbReference type="ARBA" id="ARBA00022450"/>
    </source>
</evidence>
<sequence length="909" mass="95880">MSDGTRDDAIAIVGMAGRFPGAPGTAELWRLLVEGREAVREFSAEELRAAGVPEERSGAANYVTRGAALEDADLFDAAFFGYTQRDAKLMDPQHRVFLTCAWEALEDAGTPPGAEYGPIGVFAGSSLSSYLLANVLRSGEFADAALTYPVLLGNDKDFLATRVSYKLDLRGPSMSVQTACSSSLTAVQLACAALARGEIKAALAGGVSITFPQTAGYAHQEGGIMSRDGHCRPFDADASGTVKGNGCGVVVLKRLQDALDEGDRVYAVVRGIAVNNDGSDKIGFTAPGTAGQQAVVRAAVAAAGIDPADIGYVEAHGTGTAVGDPLEISSLAAAHAAVGGPAPDCLVGSVKANLGHLDAAAGVTGLIKAALALHHQTVPPQINHARPNAHLNWDKLPYTVSTEAVRFTDAPLKAAAVSAFGLGGTNAHAVLTVPPAPAAPAPAEDGVRHPVVISARTVDALRRLAADLARRISDGPDVPELADLAYTLTAGRALLPVRHGFTAATLDEARAELEALAAGAAADATPLTWQGPARRKVTLPGQPLDPQRYWIEPDAPQAAEPAEAAVPAGRETPAADARSVLDRVILIVAQRLDVPELEADADFYDMGGDSLLAVEVVTALAEEFSVDLDFDEFAALRTPEQMAARIHEALTGGEDPQRGLLALREGEGRALHLVHPAGGTNVVYAGLVEHSGSRVPLRALSFPVQDPPATLRELAALYLERVRREQPSGPYRLGGYSFGGNVALEMALQLQAAGEEVETLVLLDSYPPETYVGRHLTDEEFAEAFPLLLDAVGESRLDLAELRDKSFFRIWKHNYDLLKGHYPDRPFRGDMVLLRADEVGGTLDLDTALRMNLVDKSLWQAHVTGAVTEEKVFGDHFSMFEPGERITRLAEAFDSAVAPFDAADAAGDR</sequence>
<dbReference type="InterPro" id="IPR036736">
    <property type="entry name" value="ACP-like_sf"/>
</dbReference>
<dbReference type="InterPro" id="IPR006162">
    <property type="entry name" value="Ppantetheine_attach_site"/>
</dbReference>
<dbReference type="Proteomes" id="UP001250858">
    <property type="component" value="Chromosome"/>
</dbReference>
<proteinExistence type="predicted"/>
<evidence type="ECO:0000259" key="5">
    <source>
        <dbReference type="PROSITE" id="PS50075"/>
    </source>
</evidence>
<evidence type="ECO:0000256" key="4">
    <source>
        <dbReference type="ARBA" id="ARBA00023315"/>
    </source>
</evidence>
<keyword evidence="8" id="KW-1185">Reference proteome</keyword>
<dbReference type="EMBL" id="CP133762">
    <property type="protein sequence ID" value="WMX44197.1"/>
    <property type="molecule type" value="Genomic_DNA"/>
</dbReference>
<keyword evidence="1" id="KW-0596">Phosphopantetheine</keyword>
<dbReference type="SUPFAM" id="SSF53474">
    <property type="entry name" value="alpha/beta-Hydrolases"/>
    <property type="match status" value="1"/>
</dbReference>
<dbReference type="InterPro" id="IPR014031">
    <property type="entry name" value="Ketoacyl_synth_C"/>
</dbReference>
<dbReference type="Pfam" id="PF16197">
    <property type="entry name" value="KAsynt_C_assoc"/>
    <property type="match status" value="1"/>
</dbReference>
<dbReference type="PROSITE" id="PS00012">
    <property type="entry name" value="PHOSPHOPANTETHEINE"/>
    <property type="match status" value="1"/>
</dbReference>
<dbReference type="PROSITE" id="PS52004">
    <property type="entry name" value="KS3_2"/>
    <property type="match status" value="1"/>
</dbReference>
<evidence type="ECO:0000256" key="2">
    <source>
        <dbReference type="ARBA" id="ARBA00022553"/>
    </source>
</evidence>
<dbReference type="SUPFAM" id="SSF53901">
    <property type="entry name" value="Thiolase-like"/>
    <property type="match status" value="1"/>
</dbReference>
<dbReference type="RefSeq" id="WP_309547899.1">
    <property type="nucleotide sequence ID" value="NZ_CP133762.1"/>
</dbReference>
<reference evidence="7 8" key="1">
    <citation type="submission" date="2023-09" db="EMBL/GenBank/DDBJ databases">
        <title>Complete genome of Streptomyces roseicoloratus T14.</title>
        <authorList>
            <person name="Bashizi T."/>
            <person name="Kim M.-J."/>
            <person name="Lee G."/>
            <person name="Tagele S.B."/>
            <person name="Shin J.-H."/>
        </authorList>
    </citation>
    <scope>NUCLEOTIDE SEQUENCE [LARGE SCALE GENOMIC DNA]</scope>
    <source>
        <strain evidence="7 8">T14</strain>
    </source>
</reference>
<dbReference type="InterPro" id="IPR009081">
    <property type="entry name" value="PP-bd_ACP"/>
</dbReference>
<organism evidence="7 8">
    <name type="scientific">Streptomyces roseicoloratus</name>
    <dbReference type="NCBI Taxonomy" id="2508722"/>
    <lineage>
        <taxon>Bacteria</taxon>
        <taxon>Bacillati</taxon>
        <taxon>Actinomycetota</taxon>
        <taxon>Actinomycetes</taxon>
        <taxon>Kitasatosporales</taxon>
        <taxon>Streptomycetaceae</taxon>
        <taxon>Streptomyces</taxon>
    </lineage>
</organism>
<protein>
    <submittedName>
        <fullName evidence="7">Beta-ketoacyl synthase N-terminal-like domain-containing protein</fullName>
    </submittedName>
</protein>
<evidence type="ECO:0000313" key="8">
    <source>
        <dbReference type="Proteomes" id="UP001250858"/>
    </source>
</evidence>
<dbReference type="SMART" id="SM00823">
    <property type="entry name" value="PKS_PP"/>
    <property type="match status" value="1"/>
</dbReference>
<dbReference type="Pfam" id="PF00975">
    <property type="entry name" value="Thioesterase"/>
    <property type="match status" value="1"/>
</dbReference>
<dbReference type="InterPro" id="IPR020841">
    <property type="entry name" value="PKS_Beta-ketoAc_synthase_dom"/>
</dbReference>
<keyword evidence="2" id="KW-0597">Phosphoprotein</keyword>
<name>A0ABY9RPT0_9ACTN</name>
<evidence type="ECO:0000313" key="7">
    <source>
        <dbReference type="EMBL" id="WMX44197.1"/>
    </source>
</evidence>
<feature type="domain" description="Ketosynthase family 3 (KS3)" evidence="6">
    <location>
        <begin position="7"/>
        <end position="433"/>
    </location>
</feature>
<dbReference type="PANTHER" id="PTHR43775">
    <property type="entry name" value="FATTY ACID SYNTHASE"/>
    <property type="match status" value="1"/>
</dbReference>
<dbReference type="InterPro" id="IPR032821">
    <property type="entry name" value="PKS_assoc"/>
</dbReference>
<dbReference type="InterPro" id="IPR029058">
    <property type="entry name" value="AB_hydrolase_fold"/>
</dbReference>
<evidence type="ECO:0000256" key="3">
    <source>
        <dbReference type="ARBA" id="ARBA00022679"/>
    </source>
</evidence>
<dbReference type="PROSITE" id="PS00606">
    <property type="entry name" value="KS3_1"/>
    <property type="match status" value="1"/>
</dbReference>
<dbReference type="InterPro" id="IPR020806">
    <property type="entry name" value="PKS_PP-bd"/>
</dbReference>
<dbReference type="SMART" id="SM00824">
    <property type="entry name" value="PKS_TE"/>
    <property type="match status" value="1"/>
</dbReference>
<keyword evidence="4" id="KW-0012">Acyltransferase</keyword>
<dbReference type="Gene3D" id="1.10.1240.100">
    <property type="match status" value="1"/>
</dbReference>
<dbReference type="SMART" id="SM00825">
    <property type="entry name" value="PKS_KS"/>
    <property type="match status" value="1"/>
</dbReference>